<proteinExistence type="predicted"/>
<keyword evidence="3" id="KW-1185">Reference proteome</keyword>
<evidence type="ECO:0000313" key="2">
    <source>
        <dbReference type="EMBL" id="PPQ85548.1"/>
    </source>
</evidence>
<accession>A0A409X453</accession>
<protein>
    <submittedName>
        <fullName evidence="2">Uncharacterized protein</fullName>
    </submittedName>
</protein>
<reference evidence="2 3" key="1">
    <citation type="journal article" date="2018" name="Evol. Lett.">
        <title>Horizontal gene cluster transfer increased hallucinogenic mushroom diversity.</title>
        <authorList>
            <person name="Reynolds H.T."/>
            <person name="Vijayakumar V."/>
            <person name="Gluck-Thaler E."/>
            <person name="Korotkin H.B."/>
            <person name="Matheny P.B."/>
            <person name="Slot J.C."/>
        </authorList>
    </citation>
    <scope>NUCLEOTIDE SEQUENCE [LARGE SCALE GENOMIC DNA]</scope>
    <source>
        <strain evidence="2 3">2631</strain>
    </source>
</reference>
<organism evidence="2 3">
    <name type="scientific">Psilocybe cyanescens</name>
    <dbReference type="NCBI Taxonomy" id="93625"/>
    <lineage>
        <taxon>Eukaryota</taxon>
        <taxon>Fungi</taxon>
        <taxon>Dikarya</taxon>
        <taxon>Basidiomycota</taxon>
        <taxon>Agaricomycotina</taxon>
        <taxon>Agaricomycetes</taxon>
        <taxon>Agaricomycetidae</taxon>
        <taxon>Agaricales</taxon>
        <taxon>Agaricineae</taxon>
        <taxon>Strophariaceae</taxon>
        <taxon>Psilocybe</taxon>
    </lineage>
</organism>
<feature type="region of interest" description="Disordered" evidence="1">
    <location>
        <begin position="178"/>
        <end position="207"/>
    </location>
</feature>
<dbReference type="OrthoDB" id="3062870at2759"/>
<dbReference type="EMBL" id="NHYD01002689">
    <property type="protein sequence ID" value="PPQ85548.1"/>
    <property type="molecule type" value="Genomic_DNA"/>
</dbReference>
<feature type="region of interest" description="Disordered" evidence="1">
    <location>
        <begin position="339"/>
        <end position="379"/>
    </location>
</feature>
<dbReference type="STRING" id="93625.A0A409X453"/>
<evidence type="ECO:0000256" key="1">
    <source>
        <dbReference type="SAM" id="MobiDB-lite"/>
    </source>
</evidence>
<dbReference type="Proteomes" id="UP000283269">
    <property type="component" value="Unassembled WGS sequence"/>
</dbReference>
<feature type="compositionally biased region" description="Acidic residues" evidence="1">
    <location>
        <begin position="347"/>
        <end position="379"/>
    </location>
</feature>
<sequence length="379" mass="43289">AGSLTEQRNVLATRIHAWEQLLPIYIPGVLQYQTDHPHPSTSMNSEDTILWLPSAILEPHRSCTSRAGLGDIESRLRHAQMVDALNSIRQILKVKTRMIQFKNKNICGQRDGLRSTSVIDRVHERARFAAAKYRAARIAQLALVGPGDWEVLLKILEDGDIRGYQDPNRLHIRVGRRGTYEDGQGPADVGRRGTYEDGQGPADGVRQEEGELELFNEVRTRRDGTGKTRRTLLWIWTTATSATASDDDRDDILRVEWVKSRARANRAKEEVMLLKEEMRRTLAFLDWKANWWRNRQRSRAVAESKDLLVGISSYALSQAGVQESLANHFRDLWKAPLQDITHNSNNDDQDDENDENDDNEPEDDDDDEVMDLDDLEDDI</sequence>
<feature type="non-terminal residue" evidence="2">
    <location>
        <position position="1"/>
    </location>
</feature>
<name>A0A409X453_PSICY</name>
<comment type="caution">
    <text evidence="2">The sequence shown here is derived from an EMBL/GenBank/DDBJ whole genome shotgun (WGS) entry which is preliminary data.</text>
</comment>
<gene>
    <name evidence="2" type="ORF">CVT25_006739</name>
</gene>
<dbReference type="AlphaFoldDB" id="A0A409X453"/>
<evidence type="ECO:0000313" key="3">
    <source>
        <dbReference type="Proteomes" id="UP000283269"/>
    </source>
</evidence>
<dbReference type="InParanoid" id="A0A409X453"/>